<evidence type="ECO:0000256" key="4">
    <source>
        <dbReference type="ARBA" id="ARBA00022989"/>
    </source>
</evidence>
<feature type="transmembrane region" description="Helical" evidence="7">
    <location>
        <begin position="632"/>
        <end position="651"/>
    </location>
</feature>
<organism evidence="9 10">
    <name type="scientific">Chrysophaeum taylorii</name>
    <dbReference type="NCBI Taxonomy" id="2483200"/>
    <lineage>
        <taxon>Eukaryota</taxon>
        <taxon>Sar</taxon>
        <taxon>Stramenopiles</taxon>
        <taxon>Ochrophyta</taxon>
        <taxon>Pelagophyceae</taxon>
        <taxon>Pelagomonadales</taxon>
        <taxon>Pelagomonadaceae</taxon>
        <taxon>Chrysophaeum</taxon>
    </lineage>
</organism>
<evidence type="ECO:0000256" key="5">
    <source>
        <dbReference type="ARBA" id="ARBA00023136"/>
    </source>
</evidence>
<feature type="domain" description="PKD/REJ-like" evidence="8">
    <location>
        <begin position="57"/>
        <end position="229"/>
    </location>
</feature>
<feature type="transmembrane region" description="Helical" evidence="7">
    <location>
        <begin position="813"/>
        <end position="834"/>
    </location>
</feature>
<feature type="transmembrane region" description="Helical" evidence="7">
    <location>
        <begin position="1432"/>
        <end position="1451"/>
    </location>
</feature>
<dbReference type="GO" id="GO:0005261">
    <property type="term" value="F:monoatomic cation channel activity"/>
    <property type="evidence" value="ECO:0007669"/>
    <property type="project" value="TreeGrafter"/>
</dbReference>
<dbReference type="PANTHER" id="PTHR46730">
    <property type="entry name" value="POLYCYSTIN-1"/>
    <property type="match status" value="1"/>
</dbReference>
<protein>
    <recommendedName>
        <fullName evidence="8">PKD/REJ-like domain-containing protein</fullName>
    </recommendedName>
</protein>
<dbReference type="Proteomes" id="UP001230188">
    <property type="component" value="Unassembled WGS sequence"/>
</dbReference>
<dbReference type="GO" id="GO:0005886">
    <property type="term" value="C:plasma membrane"/>
    <property type="evidence" value="ECO:0007669"/>
    <property type="project" value="TreeGrafter"/>
</dbReference>
<feature type="transmembrane region" description="Helical" evidence="7">
    <location>
        <begin position="1303"/>
        <end position="1330"/>
    </location>
</feature>
<feature type="transmembrane region" description="Helical" evidence="7">
    <location>
        <begin position="1268"/>
        <end position="1291"/>
    </location>
</feature>
<evidence type="ECO:0000256" key="1">
    <source>
        <dbReference type="ARBA" id="ARBA00004370"/>
    </source>
</evidence>
<feature type="transmembrane region" description="Helical" evidence="7">
    <location>
        <begin position="1463"/>
        <end position="1480"/>
    </location>
</feature>
<feature type="region of interest" description="Disordered" evidence="6">
    <location>
        <begin position="942"/>
        <end position="963"/>
    </location>
</feature>
<sequence length="1483" mass="161498">MAEAQKILAVLKVATPRVDIAFFDTTTVSSANKLTIEATIALPEDAADAEQVVVVVSTWSLSRGALVADRSLENSARTPLSVSKSLDGNMSRSHPLVIEPFALVLGGEYVFNLEATLGTHRGYASISMTVIAPPSSGGLDVTPAAGFAFYTIFTLLAEGWVSAEPPLRYRFETERGILRTSSPNTLLENARFPIGIAPPSLSVTVVVTDALKSTANASREVNVTLSNTSLVVDDVDGALTTAFAKYSLDEICQVVASATDVLDNKFEVLETVVAAHADAVEDLVDPELEQLELSIEASRALSDCNLDNPSATEVLDVLHGLTSTLAGVGLSGNTMAAQAATDALSNLLASRLFVTADDELSQRYRRRRRLEKNNESHGVASDIFLEAVDALTLVQRETLVENEDAIGARASNLRTASKVVSNQLGEGIQVVGTTGDMNASSSSSSIVPDDGSVYAISLAEFLVNPHDLEEEGNAALSRVVRFGINVSSAGQLRTTASAATDVNLTIPGQVALNVTPVLTVTADCECGFVGFKELECPDSTVSIYCDGLAPGFFNYTCNSTSLACATWDVSSRRWVVPPSCETIEEDGSTRCECRVDLRDQATDYSTRREVTNAVEVYTQVFETKPEIRRSRLVLTACLGLVVITAIAAVVGECMDQRDARLVSRRKRYGSPPPASLTMPRSASLVDLDTPTTHALARRQIESIPGRSLRDVVDSLNKHHPILNWYNVYSATMPRKWRALKLGVECALIFLALALEVVWIEFPSVDCGAYDDETQCAIDARSLVSRRPLCKYDVCSASCVKRSTRDAGATVEHFVLLLLILAIVIPVLASLDWIIGHFIVAPVPPALKPAHWFCRGSSDSIREVQSKAPSGAPLAPESDAAPRIAGDSREDAIIEVMFEEHDETSQDPRCDDDAPRESAAVSIGSGTHLLRTTTTTEQLFGDNEKTPVENRGAHPTEATDSMLLVVDDDRKEERSSKHLGRCCSDDGIEVKEDEEIKVEELFSYADTGSTARDVYLFDDVALGFDEFLQPTSTDEVSVPSLASSSHSLAPTTTNPSTWPHFVSRCHSSLEHGRSVQSCRFENASISKTKTSTTGSRLTSKLSRAKLSLGIIKPFNQDSSAIRKWAANSSGFRMAAMDVHALAVEVVQNMKLGFFELQTCRKYAESNRLAEATMMLAAIERRLRQDWRWTPDEAEWEDNVLEMIRGHISEAWRLREEVEKIAASTPAATLVQRLERLVEAERASHLSLVEKRIYRMTVRKQTAKSSPSPAAYVAAWLVVTGIMAATIVVMLQVATTIGYDRARHWLLGVVVNLVLMFVVLFPLEIVIFNVALPSLIIDRLRRLDDPTALRTFPFAANVPASPVFFYCQLEPAYGSTRLGRINNRFDEVFLFDQLPGIHEDLTWTPSPAVRAGLRLCAALVTLPDYVQKPLFEEIVLLVATLGAIATSMLLDHITPSSQESIGELYFLLASVVAVALVVVFYSPHL</sequence>
<keyword evidence="5 7" id="KW-0472">Membrane</keyword>
<feature type="compositionally biased region" description="Basic and acidic residues" evidence="6">
    <location>
        <begin position="942"/>
        <end position="953"/>
    </location>
</feature>
<dbReference type="InterPro" id="IPR002859">
    <property type="entry name" value="PKD/REJ-like"/>
</dbReference>
<keyword evidence="4 7" id="KW-1133">Transmembrane helix</keyword>
<name>A0AAD7XKX9_9STRA</name>
<keyword evidence="2 7" id="KW-0812">Transmembrane</keyword>
<dbReference type="EMBL" id="JAQMWT010000349">
    <property type="protein sequence ID" value="KAJ8603552.1"/>
    <property type="molecule type" value="Genomic_DNA"/>
</dbReference>
<evidence type="ECO:0000256" key="7">
    <source>
        <dbReference type="SAM" id="Phobius"/>
    </source>
</evidence>
<accession>A0AAD7XKX9</accession>
<comment type="subcellular location">
    <subcellularLocation>
        <location evidence="1">Membrane</location>
    </subcellularLocation>
</comment>
<proteinExistence type="predicted"/>
<evidence type="ECO:0000259" key="8">
    <source>
        <dbReference type="Pfam" id="PF02010"/>
    </source>
</evidence>
<gene>
    <name evidence="9" type="ORF">CTAYLR_004876</name>
</gene>
<evidence type="ECO:0000256" key="6">
    <source>
        <dbReference type="SAM" id="MobiDB-lite"/>
    </source>
</evidence>
<evidence type="ECO:0000313" key="10">
    <source>
        <dbReference type="Proteomes" id="UP001230188"/>
    </source>
</evidence>
<dbReference type="Pfam" id="PF02010">
    <property type="entry name" value="REJ"/>
    <property type="match status" value="1"/>
</dbReference>
<keyword evidence="10" id="KW-1185">Reference proteome</keyword>
<evidence type="ECO:0000256" key="3">
    <source>
        <dbReference type="ARBA" id="ARBA00022737"/>
    </source>
</evidence>
<dbReference type="PANTHER" id="PTHR46730:SF1">
    <property type="entry name" value="PLAT DOMAIN-CONTAINING PROTEIN"/>
    <property type="match status" value="1"/>
</dbReference>
<evidence type="ECO:0000256" key="2">
    <source>
        <dbReference type="ARBA" id="ARBA00022692"/>
    </source>
</evidence>
<dbReference type="GO" id="GO:0006816">
    <property type="term" value="P:calcium ion transport"/>
    <property type="evidence" value="ECO:0007669"/>
    <property type="project" value="TreeGrafter"/>
</dbReference>
<evidence type="ECO:0000313" key="9">
    <source>
        <dbReference type="EMBL" id="KAJ8603552.1"/>
    </source>
</evidence>
<comment type="caution">
    <text evidence="9">The sequence shown here is derived from an EMBL/GenBank/DDBJ whole genome shotgun (WGS) entry which is preliminary data.</text>
</comment>
<keyword evidence="3" id="KW-0677">Repeat</keyword>
<reference evidence="9" key="1">
    <citation type="submission" date="2023-01" db="EMBL/GenBank/DDBJ databases">
        <title>Metagenome sequencing of chrysophaentin producing Chrysophaeum taylorii.</title>
        <authorList>
            <person name="Davison J."/>
            <person name="Bewley C."/>
        </authorList>
    </citation>
    <scope>NUCLEOTIDE SEQUENCE</scope>
    <source>
        <strain evidence="9">NIES-1699</strain>
    </source>
</reference>
<feature type="region of interest" description="Disordered" evidence="6">
    <location>
        <begin position="864"/>
        <end position="884"/>
    </location>
</feature>